<sequence>MAISLKELKTTRGPALPPRLLIYGPPGKGKTSLASQFPDPIFIDVEQGIPTDIAAPSFGEIAGYDAVMDNLGRLASEEHDFRTVIIDTLDRLEPMVWAKVCADNQFKSIEDPGYGKGYVLADRYWSDLQSALNYLRRERGMTIILIAHSTVERFDSPTTAPYSRYDIRLHKRALALFQDEVDGIFFVNEDPTLKTDDVGFNKKVTHAEGGGVRWIYTDGRPAFTAKNRFGTPDRIMFTKGEGYRQLAPYLPTHNNQTTAEAA</sequence>
<proteinExistence type="predicted"/>
<protein>
    <submittedName>
        <fullName evidence="1">ATP-binding protein</fullName>
    </submittedName>
</protein>
<evidence type="ECO:0000313" key="2">
    <source>
        <dbReference type="Proteomes" id="UP001363460"/>
    </source>
</evidence>
<keyword evidence="1" id="KW-0547">Nucleotide-binding</keyword>
<dbReference type="Pfam" id="PF13479">
    <property type="entry name" value="AAA_24"/>
    <property type="match status" value="1"/>
</dbReference>
<organism evidence="1 2">
    <name type="scientific">Brevundimonas olei</name>
    <dbReference type="NCBI Taxonomy" id="657642"/>
    <lineage>
        <taxon>Bacteria</taxon>
        <taxon>Pseudomonadati</taxon>
        <taxon>Pseudomonadota</taxon>
        <taxon>Alphaproteobacteria</taxon>
        <taxon>Caulobacterales</taxon>
        <taxon>Caulobacteraceae</taxon>
        <taxon>Brevundimonas</taxon>
    </lineage>
</organism>
<dbReference type="SUPFAM" id="SSF52540">
    <property type="entry name" value="P-loop containing nucleoside triphosphate hydrolases"/>
    <property type="match status" value="1"/>
</dbReference>
<keyword evidence="1" id="KW-0067">ATP-binding</keyword>
<reference evidence="1 2" key="1">
    <citation type="submission" date="2024-02" db="EMBL/GenBank/DDBJ databases">
        <title>Distribution and functional of Brevundimonas-related endobacteria within Verticillium dahliae.</title>
        <authorList>
            <person name="Zeng H."/>
        </authorList>
    </citation>
    <scope>NUCLEOTIDE SEQUENCE [LARGE SCALE GENOMIC DNA]</scope>
    <source>
        <strain evidence="1 2">TRM 44200</strain>
    </source>
</reference>
<dbReference type="GO" id="GO:0005524">
    <property type="term" value="F:ATP binding"/>
    <property type="evidence" value="ECO:0007669"/>
    <property type="project" value="UniProtKB-KW"/>
</dbReference>
<accession>A0ABZ2I8F0</accession>
<dbReference type="RefSeq" id="WP_338575778.1">
    <property type="nucleotide sequence ID" value="NZ_CP146369.1"/>
</dbReference>
<keyword evidence="2" id="KW-1185">Reference proteome</keyword>
<dbReference type="InterPro" id="IPR027417">
    <property type="entry name" value="P-loop_NTPase"/>
</dbReference>
<evidence type="ECO:0000313" key="1">
    <source>
        <dbReference type="EMBL" id="WWT53848.1"/>
    </source>
</evidence>
<gene>
    <name evidence="1" type="ORF">V8J38_11340</name>
</gene>
<dbReference type="Proteomes" id="UP001363460">
    <property type="component" value="Chromosome"/>
</dbReference>
<name>A0ABZ2I8F0_9CAUL</name>
<dbReference type="Gene3D" id="3.40.50.300">
    <property type="entry name" value="P-loop containing nucleotide triphosphate hydrolases"/>
    <property type="match status" value="1"/>
</dbReference>
<dbReference type="EMBL" id="CP146369">
    <property type="protein sequence ID" value="WWT53848.1"/>
    <property type="molecule type" value="Genomic_DNA"/>
</dbReference>